<dbReference type="OrthoDB" id="9148571at2"/>
<dbReference type="eggNOG" id="ENOG502Z964">
    <property type="taxonomic scope" value="Bacteria"/>
</dbReference>
<keyword evidence="3" id="KW-1185">Reference proteome</keyword>
<dbReference type="RefSeq" id="WP_015314533.1">
    <property type="nucleotide sequence ID" value="NC_019973.1"/>
</dbReference>
<protein>
    <submittedName>
        <fullName evidence="2">Uncharacterized protein</fullName>
    </submittedName>
</protein>
<reference evidence="3" key="1">
    <citation type="submission" date="2012-02" db="EMBL/GenBank/DDBJ databases">
        <title>Complete sequence of Mesorhizobium australicum WSM2073.</title>
        <authorList>
            <person name="Lucas S."/>
            <person name="Han J."/>
            <person name="Lapidus A."/>
            <person name="Cheng J.-F."/>
            <person name="Goodwin L."/>
            <person name="Pitluck S."/>
            <person name="Peters L."/>
            <person name="Gu W."/>
            <person name="Detter J.C."/>
            <person name="Han C."/>
            <person name="Tapia R."/>
            <person name="Land M."/>
            <person name="Hauser L."/>
            <person name="Kyrpides N."/>
            <person name="Ivanova N."/>
            <person name="Pagani I."/>
            <person name="Reeve W.G."/>
            <person name="Howieson J.G."/>
            <person name="Tiwari R.P."/>
            <person name="O'Hara G.W."/>
            <person name="Atkins C.A."/>
            <person name="Ronson C.W."/>
            <person name="Nandasena K.G."/>
            <person name="Woyke T."/>
        </authorList>
    </citation>
    <scope>NUCLEOTIDE SEQUENCE [LARGE SCALE GENOMIC DNA]</scope>
    <source>
        <strain evidence="3">LMG 24608 / HAMBI 3006 / WSM2073</strain>
    </source>
</reference>
<evidence type="ECO:0000256" key="1">
    <source>
        <dbReference type="SAM" id="MobiDB-lite"/>
    </source>
</evidence>
<dbReference type="HOGENOM" id="CLU_234557_0_0_5"/>
<evidence type="ECO:0000313" key="3">
    <source>
        <dbReference type="Proteomes" id="UP000010998"/>
    </source>
</evidence>
<organism evidence="2 3">
    <name type="scientific">Mesorhizobium australicum (strain HAMBI 3006 / LMG 24608 / WSM2073)</name>
    <dbReference type="NCBI Taxonomy" id="754035"/>
    <lineage>
        <taxon>Bacteria</taxon>
        <taxon>Pseudomonadati</taxon>
        <taxon>Pseudomonadota</taxon>
        <taxon>Alphaproteobacteria</taxon>
        <taxon>Hyphomicrobiales</taxon>
        <taxon>Phyllobacteriaceae</taxon>
        <taxon>Mesorhizobium</taxon>
    </lineage>
</organism>
<dbReference type="KEGG" id="mam:Mesau_00571"/>
<dbReference type="STRING" id="754035.Mesau_00571"/>
<evidence type="ECO:0000313" key="2">
    <source>
        <dbReference type="EMBL" id="AGB43061.1"/>
    </source>
</evidence>
<accession>L0KDH4</accession>
<dbReference type="GeneID" id="90988105"/>
<dbReference type="Proteomes" id="UP000010998">
    <property type="component" value="Chromosome"/>
</dbReference>
<gene>
    <name evidence="2" type="ordered locus">Mesau_00571</name>
</gene>
<proteinExistence type="predicted"/>
<dbReference type="EMBL" id="CP003358">
    <property type="protein sequence ID" value="AGB43061.1"/>
    <property type="molecule type" value="Genomic_DNA"/>
</dbReference>
<sequence>MTDVSVRPFFRVVANGLAGNGKHRMSLVATPERALQGGFPLSKWPSEMAKLVARGIALSGDGGKPGPFQVKIAIAPKATQVLTSTGCWTAAEPDIATIREVAATAAIKRLGDPKSSTVWTDIDAIWQEAFVGVADDKAWTDLQTLIDRSLTGKTFTADLSDKADPAAIEDRGRMRPSQATPTNTTVIKTIIPARQSDLAFHLEAERARRVAEQIRAPLPQLSDLALNAPKAVEPPAGPVTAEVLLAELKKRKQDELMAVVDATEEDRKWATGKFKEVTDRALSRLCKPVSKDTPKVQDPGQPAPATRAQAAKTQLYGSWAQAPQAPDHGSDAKRQEHVAHTFYALQGDPGFARLFCLTIDLEVEKLDAGYVFLAAESDAPERATPLVWTAAKIANDHFWPAPKDEIDVPQVALVDESWDPFIWPQIAGLDQFDGIAMMGAGASATAAQNNPRFGLVSLDMRRAAELTGSDSVDDAGGNANGFKTAGFTILDRMRADEAVRTAARTSAQNSVTPMDGEHRVRALLFAEDLTIGRRLDVAVGNKSDDRWRSLMNRTVSYDFRVAGKAKPGVRTALDMLIGAPGTPERRDLDASSMTFVSRLVPRGPAPAQDASVDVDAVVEEAVAQWDGTPMAVLCAPERPEPTGRRLPFRRTLSLPDAKTDPASRPPPLRYGVGYRFAMRSTFLGGHSVPMREDGGHLQRQFNTTKIHPMAPLLAFPAKFGDEQSPAARRRFLRHEAVGHPDILLPQHIATKNNGAIGFEQAERAVLRFNNSDAVSSDEFIAGAPYRPADQRAYPRQTMRIVVPPTIAQDDAVRHGMFDVTDFAARLKGGLLDVRRDRQILKDDVLVPAGFPVAVTRKPTGFGSTGAEKVRDIVYLGEDGPAETVFVPGHDVGRRQPFLPDPAAETYVLRLKHRATGAYLDGSLPISVYDGGLAKWPNARPLAIVMTQVKNRPAPSSLDDVLTLAKAPDQFLSSDGTLAKSGARVRVVEMRVAPSEDFMLEIFCVPSPERLAKWFSLPETLGALMNPMGTPIDAKALEAMFGRSAADALKACLATHEKATDCHCSLGGHVGANDDLLLEVSRILLQHMACIQPIAELSAVASIRAACVASRPAQAPQWAVSPLPKDLDAAIAAVEWIGDDAEVRRSARNLFGAPGATRPAPVEDRQEGSGIRTRDALDVAKMVFDPRADEGSKEFLLTGAISLDLTDADSFEIVAETVSPRSSVMDDTSRRRSLKARRAGRWPSLLDATGQRRFLSVQDVYGFAGIDDEKRVSLRRSQVTLLRCEALPVDGAIPRWPRLQGRSVISLAMVHEAARRGVIVVDGPSTPPPAGGGQPSLMFKSDQVHTFPDAKARKLLVKAVAFSRFAADWETADRWRGPKEANVQQLARRQPLNRAQQIRESDQLEVWLPASERPAKCVVRSPMPVFRTERLTVDDHGLPVHTLKRGSVTRVYLSRGWFSSGEEERLGVVVWPPNQFDDPRASLARKLRDYYGRDVQLDQLSDEFLGNLGGFITRWGGDPIRWDSEPDTEPLIGPLNFADVAHLVRRPGSPPLAPEVIERLSASPHDPRIETDVLMPVAVPADENDASGQQGAKPKFEMAQVSLITYQPCFDADREEWFVDIEITPSKSTDPFIRLGLVRYQPHAPDILKVSEPVVVWSQILPSRSVTLTPMAEKRGGLSVCATVSGQASERVRHHTRYEKTGHPIYDVLDKPHMRMAVVHEASDGKGRLRRTPVNLAAYQAVDTDPHIEHGIAQWTLNLSIAAGRLAELGPGQFYAYFEEVERRMPATYAAEPIKPETMFTASTLTESGPRFSARVPFEAPSTSPHATQNELGEVK</sequence>
<feature type="compositionally biased region" description="Polar residues" evidence="1">
    <location>
        <begin position="1820"/>
        <end position="1835"/>
    </location>
</feature>
<feature type="region of interest" description="Disordered" evidence="1">
    <location>
        <begin position="288"/>
        <end position="314"/>
    </location>
</feature>
<feature type="region of interest" description="Disordered" evidence="1">
    <location>
        <begin position="1814"/>
        <end position="1835"/>
    </location>
</feature>
<name>L0KDH4_MESAW</name>